<keyword evidence="2" id="KW-1185">Reference proteome</keyword>
<accession>A0A8K0CI67</accession>
<gene>
    <name evidence="1" type="ORF">ILUMI_21235</name>
</gene>
<evidence type="ECO:0000313" key="1">
    <source>
        <dbReference type="EMBL" id="KAF2884958.1"/>
    </source>
</evidence>
<evidence type="ECO:0000313" key="2">
    <source>
        <dbReference type="Proteomes" id="UP000801492"/>
    </source>
</evidence>
<reference evidence="1" key="1">
    <citation type="submission" date="2019-08" db="EMBL/GenBank/DDBJ databases">
        <title>The genome of the North American firefly Photinus pyralis.</title>
        <authorList>
            <consortium name="Photinus pyralis genome working group"/>
            <person name="Fallon T.R."/>
            <person name="Sander Lower S.E."/>
            <person name="Weng J.-K."/>
        </authorList>
    </citation>
    <scope>NUCLEOTIDE SEQUENCE</scope>
    <source>
        <strain evidence="1">TRF0915ILg1</strain>
        <tissue evidence="1">Whole body</tissue>
    </source>
</reference>
<proteinExistence type="predicted"/>
<name>A0A8K0CI67_IGNLU</name>
<sequence length="204" mass="23074">MQDLRKMAYETAVKNNLRMPDAWVSKEIAGKKWTFVSMKRHPRLSLQNPEACSLSRAIAFNKHNVNTFIDTLNTAMMRNPSFEDGSRVFNLDETGLTTVQSPKRGHALPPAMVFPRVHLKEHMLLRAPRGTIGLANPSGWMNSSLFVSVMEHFIRETCSTKENPTLLNMDNHESHISLDVINLAREDGVTIFTMPFMTFQGASI</sequence>
<dbReference type="Proteomes" id="UP000801492">
    <property type="component" value="Unassembled WGS sequence"/>
</dbReference>
<dbReference type="EMBL" id="VTPC01090045">
    <property type="protein sequence ID" value="KAF2884958.1"/>
    <property type="molecule type" value="Genomic_DNA"/>
</dbReference>
<evidence type="ECO:0008006" key="3">
    <source>
        <dbReference type="Google" id="ProtNLM"/>
    </source>
</evidence>
<organism evidence="1 2">
    <name type="scientific">Ignelater luminosus</name>
    <name type="common">Cucubano</name>
    <name type="synonym">Pyrophorus luminosus</name>
    <dbReference type="NCBI Taxonomy" id="2038154"/>
    <lineage>
        <taxon>Eukaryota</taxon>
        <taxon>Metazoa</taxon>
        <taxon>Ecdysozoa</taxon>
        <taxon>Arthropoda</taxon>
        <taxon>Hexapoda</taxon>
        <taxon>Insecta</taxon>
        <taxon>Pterygota</taxon>
        <taxon>Neoptera</taxon>
        <taxon>Endopterygota</taxon>
        <taxon>Coleoptera</taxon>
        <taxon>Polyphaga</taxon>
        <taxon>Elateriformia</taxon>
        <taxon>Elateroidea</taxon>
        <taxon>Elateridae</taxon>
        <taxon>Agrypninae</taxon>
        <taxon>Pyrophorini</taxon>
        <taxon>Ignelater</taxon>
    </lineage>
</organism>
<dbReference type="OrthoDB" id="8187571at2759"/>
<protein>
    <recommendedName>
        <fullName evidence="3">DDE-1 domain-containing protein</fullName>
    </recommendedName>
</protein>
<dbReference type="AlphaFoldDB" id="A0A8K0CI67"/>
<comment type="caution">
    <text evidence="1">The sequence shown here is derived from an EMBL/GenBank/DDBJ whole genome shotgun (WGS) entry which is preliminary data.</text>
</comment>